<feature type="region of interest" description="Disordered" evidence="4">
    <location>
        <begin position="1"/>
        <end position="22"/>
    </location>
</feature>
<comment type="caution">
    <text evidence="5">The sequence shown here is derived from an EMBL/GenBank/DDBJ whole genome shotgun (WGS) entry which is preliminary data.</text>
</comment>
<feature type="repeat" description="ANK" evidence="3">
    <location>
        <begin position="109"/>
        <end position="141"/>
    </location>
</feature>
<dbReference type="PANTHER" id="PTHR24198">
    <property type="entry name" value="ANKYRIN REPEAT AND PROTEIN KINASE DOMAIN-CONTAINING PROTEIN"/>
    <property type="match status" value="1"/>
</dbReference>
<evidence type="ECO:0000256" key="3">
    <source>
        <dbReference type="PROSITE-ProRule" id="PRU00023"/>
    </source>
</evidence>
<name>A0ABD2XFW8_9HYME</name>
<organism evidence="5 6">
    <name type="scientific">Trichogramma kaykai</name>
    <dbReference type="NCBI Taxonomy" id="54128"/>
    <lineage>
        <taxon>Eukaryota</taxon>
        <taxon>Metazoa</taxon>
        <taxon>Ecdysozoa</taxon>
        <taxon>Arthropoda</taxon>
        <taxon>Hexapoda</taxon>
        <taxon>Insecta</taxon>
        <taxon>Pterygota</taxon>
        <taxon>Neoptera</taxon>
        <taxon>Endopterygota</taxon>
        <taxon>Hymenoptera</taxon>
        <taxon>Apocrita</taxon>
        <taxon>Proctotrupomorpha</taxon>
        <taxon>Chalcidoidea</taxon>
        <taxon>Trichogrammatidae</taxon>
        <taxon>Trichogramma</taxon>
    </lineage>
</organism>
<dbReference type="Proteomes" id="UP001627154">
    <property type="component" value="Unassembled WGS sequence"/>
</dbReference>
<feature type="compositionally biased region" description="Low complexity" evidence="4">
    <location>
        <begin position="13"/>
        <end position="22"/>
    </location>
</feature>
<gene>
    <name evidence="5" type="ORF">TKK_003344</name>
</gene>
<dbReference type="SMART" id="SM00248">
    <property type="entry name" value="ANK"/>
    <property type="match status" value="10"/>
</dbReference>
<dbReference type="InterPro" id="IPR036770">
    <property type="entry name" value="Ankyrin_rpt-contain_sf"/>
</dbReference>
<reference evidence="5 6" key="1">
    <citation type="journal article" date="2024" name="bioRxiv">
        <title>A reference genome for Trichogramma kaykai: A tiny desert-dwelling parasitoid wasp with competing sex-ratio distorters.</title>
        <authorList>
            <person name="Culotta J."/>
            <person name="Lindsey A.R."/>
        </authorList>
    </citation>
    <scope>NUCLEOTIDE SEQUENCE [LARGE SCALE GENOMIC DNA]</scope>
    <source>
        <strain evidence="5 6">KSX58</strain>
    </source>
</reference>
<dbReference type="EMBL" id="JBJJXI010000027">
    <property type="protein sequence ID" value="KAL3403938.1"/>
    <property type="molecule type" value="Genomic_DNA"/>
</dbReference>
<proteinExistence type="predicted"/>
<evidence type="ECO:0000313" key="6">
    <source>
        <dbReference type="Proteomes" id="UP001627154"/>
    </source>
</evidence>
<evidence type="ECO:0000256" key="2">
    <source>
        <dbReference type="ARBA" id="ARBA00023043"/>
    </source>
</evidence>
<evidence type="ECO:0000256" key="4">
    <source>
        <dbReference type="SAM" id="MobiDB-lite"/>
    </source>
</evidence>
<evidence type="ECO:0000256" key="1">
    <source>
        <dbReference type="ARBA" id="ARBA00022737"/>
    </source>
</evidence>
<dbReference type="PROSITE" id="PS50297">
    <property type="entry name" value="ANK_REP_REGION"/>
    <property type="match status" value="3"/>
</dbReference>
<accession>A0ABD2XFW8</accession>
<sequence>MEEVVQTAATNEQVHQTQTQQQVPFHPTPEYFAINPEKLTITKLMKAVKNNNYDAIQKSLAAYGMPKNGTKTTDYLILQTAINRKHKEVANLLLQYNCNVNDCLESAQHIQTPLYLAVDQHDYELVDSLLMRGALIDMKSQRTGRTPMHEAAIKKQYKSLYRMLDFPGKVNILDDENQTVLQILLEQHAFQNVGNVPLHPLLIKKLLSKGALINIRGCNGLSLLHIAALLKRKDVLLTLLTSVQAQGLINALDNQNNSILHALLSTNGIYADNAEEEENLSAFISILQLGAYFDVTNKRGQQPIHLAAKNKHFKIFELSLKYTQDVNVVDVDGKSILHYFLENVPQFSPERLADYKSLLKTVISKGAIVDAISNTGDVPLHMAVKYHDFEVFLILLSGNGNINALDHNKNTVLHFLMERSDCTVDVIGLLINRGICINAVNKNGETALDIAAKQKRMELFNLLKQFDPSNQMNALNLINGEVTEEATYGKRPLSPSINNQDPLSKKVKSSENS</sequence>
<feature type="repeat" description="ANK" evidence="3">
    <location>
        <begin position="299"/>
        <end position="331"/>
    </location>
</feature>
<protein>
    <submittedName>
        <fullName evidence="5">Uncharacterized protein</fullName>
    </submittedName>
</protein>
<evidence type="ECO:0000313" key="5">
    <source>
        <dbReference type="EMBL" id="KAL3403938.1"/>
    </source>
</evidence>
<feature type="region of interest" description="Disordered" evidence="4">
    <location>
        <begin position="488"/>
        <end position="513"/>
    </location>
</feature>
<keyword evidence="6" id="KW-1185">Reference proteome</keyword>
<dbReference type="AlphaFoldDB" id="A0ABD2XFW8"/>
<dbReference type="Pfam" id="PF12796">
    <property type="entry name" value="Ank_2"/>
    <property type="match status" value="2"/>
</dbReference>
<keyword evidence="1" id="KW-0677">Repeat</keyword>
<dbReference type="PANTHER" id="PTHR24198:SF165">
    <property type="entry name" value="ANKYRIN REPEAT-CONTAINING PROTEIN-RELATED"/>
    <property type="match status" value="1"/>
</dbReference>
<feature type="repeat" description="ANK" evidence="3">
    <location>
        <begin position="375"/>
        <end position="407"/>
    </location>
</feature>
<dbReference type="SUPFAM" id="SSF48403">
    <property type="entry name" value="Ankyrin repeat"/>
    <property type="match status" value="2"/>
</dbReference>
<keyword evidence="2 3" id="KW-0040">ANK repeat</keyword>
<dbReference type="InterPro" id="IPR002110">
    <property type="entry name" value="Ankyrin_rpt"/>
</dbReference>
<dbReference type="PROSITE" id="PS50088">
    <property type="entry name" value="ANK_REPEAT"/>
    <property type="match status" value="3"/>
</dbReference>
<dbReference type="Gene3D" id="1.25.40.20">
    <property type="entry name" value="Ankyrin repeat-containing domain"/>
    <property type="match status" value="3"/>
</dbReference>